<evidence type="ECO:0000313" key="4">
    <source>
        <dbReference type="Proteomes" id="UP000054549"/>
    </source>
</evidence>
<gene>
    <name evidence="3" type="ORF">M378DRAFT_28526</name>
</gene>
<feature type="region of interest" description="Disordered" evidence="1">
    <location>
        <begin position="43"/>
        <end position="98"/>
    </location>
</feature>
<evidence type="ECO:0000313" key="3">
    <source>
        <dbReference type="EMBL" id="KIL55669.1"/>
    </source>
</evidence>
<name>A0A0C2SNV2_AMAMK</name>
<protein>
    <submittedName>
        <fullName evidence="3">Uncharacterized protein</fullName>
    </submittedName>
</protein>
<feature type="signal peptide" evidence="2">
    <location>
        <begin position="1"/>
        <end position="22"/>
    </location>
</feature>
<dbReference type="InParanoid" id="A0A0C2SNV2"/>
<evidence type="ECO:0000256" key="2">
    <source>
        <dbReference type="SAM" id="SignalP"/>
    </source>
</evidence>
<sequence length="123" mass="13563">MNFNRVVFGSAAIVGFMMAIVAHESSEIAAELLLHPTGRLPFPPTSKSLNGPLNHTRHTTDDDSTTEEVEEPMPVTTEFPTELEEPIPPIPIPVPSMSGLRTSNGHRSWLDEFDPYLEITGPR</sequence>
<dbReference type="Proteomes" id="UP000054549">
    <property type="component" value="Unassembled WGS sequence"/>
</dbReference>
<keyword evidence="2" id="KW-0732">Signal</keyword>
<evidence type="ECO:0000256" key="1">
    <source>
        <dbReference type="SAM" id="MobiDB-lite"/>
    </source>
</evidence>
<feature type="chain" id="PRO_5002171983" evidence="2">
    <location>
        <begin position="23"/>
        <end position="123"/>
    </location>
</feature>
<proteinExistence type="predicted"/>
<accession>A0A0C2SNV2</accession>
<dbReference type="EMBL" id="KN818486">
    <property type="protein sequence ID" value="KIL55669.1"/>
    <property type="molecule type" value="Genomic_DNA"/>
</dbReference>
<feature type="compositionally biased region" description="Acidic residues" evidence="1">
    <location>
        <begin position="62"/>
        <end position="71"/>
    </location>
</feature>
<organism evidence="3 4">
    <name type="scientific">Amanita muscaria (strain Koide BX008)</name>
    <dbReference type="NCBI Taxonomy" id="946122"/>
    <lineage>
        <taxon>Eukaryota</taxon>
        <taxon>Fungi</taxon>
        <taxon>Dikarya</taxon>
        <taxon>Basidiomycota</taxon>
        <taxon>Agaricomycotina</taxon>
        <taxon>Agaricomycetes</taxon>
        <taxon>Agaricomycetidae</taxon>
        <taxon>Agaricales</taxon>
        <taxon>Pluteineae</taxon>
        <taxon>Amanitaceae</taxon>
        <taxon>Amanita</taxon>
    </lineage>
</organism>
<reference evidence="3 4" key="1">
    <citation type="submission" date="2014-04" db="EMBL/GenBank/DDBJ databases">
        <title>Evolutionary Origins and Diversification of the Mycorrhizal Mutualists.</title>
        <authorList>
            <consortium name="DOE Joint Genome Institute"/>
            <consortium name="Mycorrhizal Genomics Consortium"/>
            <person name="Kohler A."/>
            <person name="Kuo A."/>
            <person name="Nagy L.G."/>
            <person name="Floudas D."/>
            <person name="Copeland A."/>
            <person name="Barry K.W."/>
            <person name="Cichocki N."/>
            <person name="Veneault-Fourrey C."/>
            <person name="LaButti K."/>
            <person name="Lindquist E.A."/>
            <person name="Lipzen A."/>
            <person name="Lundell T."/>
            <person name="Morin E."/>
            <person name="Murat C."/>
            <person name="Riley R."/>
            <person name="Ohm R."/>
            <person name="Sun H."/>
            <person name="Tunlid A."/>
            <person name="Henrissat B."/>
            <person name="Grigoriev I.V."/>
            <person name="Hibbett D.S."/>
            <person name="Martin F."/>
        </authorList>
    </citation>
    <scope>NUCLEOTIDE SEQUENCE [LARGE SCALE GENOMIC DNA]</scope>
    <source>
        <strain evidence="3 4">Koide BX008</strain>
    </source>
</reference>
<dbReference type="HOGENOM" id="CLU_2014678_0_0_1"/>
<keyword evidence="4" id="KW-1185">Reference proteome</keyword>
<dbReference type="AlphaFoldDB" id="A0A0C2SNV2"/>